<feature type="region of interest" description="Disordered" evidence="1">
    <location>
        <begin position="189"/>
        <end position="214"/>
    </location>
</feature>
<dbReference type="PANTHER" id="PTHR31970">
    <property type="match status" value="1"/>
</dbReference>
<organism evidence="3 4">
    <name type="scientific">Chlamydomonas schloesseri</name>
    <dbReference type="NCBI Taxonomy" id="2026947"/>
    <lineage>
        <taxon>Eukaryota</taxon>
        <taxon>Viridiplantae</taxon>
        <taxon>Chlorophyta</taxon>
        <taxon>core chlorophytes</taxon>
        <taxon>Chlorophyceae</taxon>
        <taxon>CS clade</taxon>
        <taxon>Chlamydomonadales</taxon>
        <taxon>Chlamydomonadaceae</taxon>
        <taxon>Chlamydomonas</taxon>
    </lineage>
</organism>
<feature type="transmembrane region" description="Helical" evidence="2">
    <location>
        <begin position="384"/>
        <end position="405"/>
    </location>
</feature>
<feature type="transmembrane region" description="Helical" evidence="2">
    <location>
        <begin position="453"/>
        <end position="469"/>
    </location>
</feature>
<feature type="transmembrane region" description="Helical" evidence="2">
    <location>
        <begin position="498"/>
        <end position="523"/>
    </location>
</feature>
<dbReference type="PANTHER" id="PTHR31970:SF9">
    <property type="entry name" value="MOLYBDATE TRANSPORTER 2"/>
    <property type="match status" value="1"/>
</dbReference>
<dbReference type="InterPro" id="IPR031563">
    <property type="entry name" value="MOT1/MOT2"/>
</dbReference>
<feature type="transmembrane region" description="Helical" evidence="2">
    <location>
        <begin position="426"/>
        <end position="447"/>
    </location>
</feature>
<dbReference type="Pfam" id="PF16983">
    <property type="entry name" value="MFS_MOT1"/>
    <property type="match status" value="2"/>
</dbReference>
<dbReference type="GO" id="GO:0015098">
    <property type="term" value="F:molybdate ion transmembrane transporter activity"/>
    <property type="evidence" value="ECO:0007669"/>
    <property type="project" value="InterPro"/>
</dbReference>
<name>A0A835WAX6_9CHLO</name>
<evidence type="ECO:0000313" key="3">
    <source>
        <dbReference type="EMBL" id="KAG2444026.1"/>
    </source>
</evidence>
<reference evidence="3" key="1">
    <citation type="journal article" date="2020" name="bioRxiv">
        <title>Comparative genomics of Chlamydomonas.</title>
        <authorList>
            <person name="Craig R.J."/>
            <person name="Hasan A.R."/>
            <person name="Ness R.W."/>
            <person name="Keightley P.D."/>
        </authorList>
    </citation>
    <scope>NUCLEOTIDE SEQUENCE</scope>
    <source>
        <strain evidence="3">CCAP 11/173</strain>
    </source>
</reference>
<protein>
    <recommendedName>
        <fullName evidence="5">Molybdate transporter 1</fullName>
    </recommendedName>
</protein>
<proteinExistence type="predicted"/>
<sequence>MALQNAWQKTKERAREAWAQLTWSEVSGSLGDLGTFLPLLIGLVQKVHLDLGTTLIVTGLYNIISGWQFRIPMCVQPMKTIAAVALAGGAAGLDLPQLLHAGLFVAACVGLLGVTQAIDLFNWLVPPPVIRGVQLAVGAKLAMKGVDLALRAHGGAYGGWRPWLGTEGLLVGAVALAALVATTLPPRVSRPGSLDAADEGGLGPRPTDTPFEPLLRRLPTCCGGGAAAPDVDGAAVSAERAGLLANAEGGERSGDLDDSEAGGAGRTGGMGAGGSCGGGGAAGGCGGGGQQGGRRVPSALIAVLVGLALAVLHRPGLVLELRLGPTMPHLLRPSWPDFKAGALRGGLPQLPLTTLNSVIAVTQLANALFGDKPEAERRRWRPSAVALSVALLNGAGVWLGAMPCCHGAGGLAAQYKFGARTGHAPVLLGAIKAALGLLFGGSLVVLLEAFPQPVLGALLAVSGIELASVVRHTRSARGYTFALLTAVAILALDNTGTGFLVGLAGVVAVAAYEGAAAAAAARLPPSWGSWWR</sequence>
<dbReference type="AlphaFoldDB" id="A0A835WAX6"/>
<evidence type="ECO:0000256" key="2">
    <source>
        <dbReference type="SAM" id="Phobius"/>
    </source>
</evidence>
<dbReference type="EMBL" id="JAEHOD010000030">
    <property type="protein sequence ID" value="KAG2444026.1"/>
    <property type="molecule type" value="Genomic_DNA"/>
</dbReference>
<feature type="transmembrane region" description="Helical" evidence="2">
    <location>
        <begin position="476"/>
        <end position="492"/>
    </location>
</feature>
<keyword evidence="2" id="KW-1133">Transmembrane helix</keyword>
<gene>
    <name evidence="3" type="ORF">HYH02_009225</name>
</gene>
<evidence type="ECO:0008006" key="5">
    <source>
        <dbReference type="Google" id="ProtNLM"/>
    </source>
</evidence>
<keyword evidence="4" id="KW-1185">Reference proteome</keyword>
<comment type="caution">
    <text evidence="3">The sequence shown here is derived from an EMBL/GenBank/DDBJ whole genome shotgun (WGS) entry which is preliminary data.</text>
</comment>
<dbReference type="Proteomes" id="UP000613740">
    <property type="component" value="Unassembled WGS sequence"/>
</dbReference>
<feature type="region of interest" description="Disordered" evidence="1">
    <location>
        <begin position="246"/>
        <end position="266"/>
    </location>
</feature>
<keyword evidence="2" id="KW-0472">Membrane</keyword>
<evidence type="ECO:0000256" key="1">
    <source>
        <dbReference type="SAM" id="MobiDB-lite"/>
    </source>
</evidence>
<keyword evidence="2" id="KW-0812">Transmembrane</keyword>
<dbReference type="OrthoDB" id="5402974at2759"/>
<accession>A0A835WAX6</accession>
<evidence type="ECO:0000313" key="4">
    <source>
        <dbReference type="Proteomes" id="UP000613740"/>
    </source>
</evidence>